<sequence>MTATPPTDRPTSWLQDALLYEIYPQSFADSDGDGVGDLRGVLAHLDHLQWLGVDAIWFNPLFASPFRDAGYDVADYLRVAPRYGTNEDLDAVVAAARDRGIHVLLDLVAGHTSDEHEWFQEALRAEDADPAHDRYIWAPERDEPGEEWVPSPGPRRGWYLKNFYDSQPALNFGYRDPDPTKPWQQPVDAPGPQANRQALKDVMRFWFERGVMGFRVDMAFSLVKDDPGYVATTALWRDLRAWLDAEWPDRVIVPEGVEPREPEPPAFHGDFALVIHAMHSSLFDNGGSGRKPWWEPRPPFFDADARGSLDVFLQEWEEHRAHFGDDRPLLLATADHDYARLRVGDRPTEQLPAAFAFLLTWGTTPSVYYGDEIGQRTLVDAPETEGSVCHPGFYDRAACRTPMQWEPGPGAGFSTADPQRFYLPVDTAADRPDVATQAAEETSLLHTVRRLVALRREVAALRVGPSTRVLHRDYPLVYERGGSHVVVVNPARRGYDVVVPEATGARLLLGDGVSADGDRVHVDGFGWAVLETRS</sequence>
<evidence type="ECO:0000256" key="1">
    <source>
        <dbReference type="ARBA" id="ARBA00008061"/>
    </source>
</evidence>
<dbReference type="SMART" id="SM00642">
    <property type="entry name" value="Aamy"/>
    <property type="match status" value="1"/>
</dbReference>
<dbReference type="Pfam" id="PF00128">
    <property type="entry name" value="Alpha-amylase"/>
    <property type="match status" value="2"/>
</dbReference>
<evidence type="ECO:0000313" key="3">
    <source>
        <dbReference type="EMBL" id="MFC5381623.1"/>
    </source>
</evidence>
<dbReference type="RefSeq" id="WP_340269562.1">
    <property type="nucleotide sequence ID" value="NZ_JBBEOG010000004.1"/>
</dbReference>
<dbReference type="InterPro" id="IPR006047">
    <property type="entry name" value="GH13_cat_dom"/>
</dbReference>
<comment type="similarity">
    <text evidence="1">Belongs to the glycosyl hydrolase 13 family.</text>
</comment>
<dbReference type="InterPro" id="IPR045857">
    <property type="entry name" value="O16G_dom_2"/>
</dbReference>
<organism evidence="3 4">
    <name type="scientific">Aquipuribacter nitratireducens</name>
    <dbReference type="NCBI Taxonomy" id="650104"/>
    <lineage>
        <taxon>Bacteria</taxon>
        <taxon>Bacillati</taxon>
        <taxon>Actinomycetota</taxon>
        <taxon>Actinomycetes</taxon>
        <taxon>Micrococcales</taxon>
        <taxon>Intrasporangiaceae</taxon>
        <taxon>Aquipuribacter</taxon>
    </lineage>
</organism>
<gene>
    <name evidence="3" type="ORF">ACFPJ6_12560</name>
</gene>
<dbReference type="InterPro" id="IPR017853">
    <property type="entry name" value="GH"/>
</dbReference>
<protein>
    <submittedName>
        <fullName evidence="3">Alpha-amylase family glycosyl hydrolase</fullName>
    </submittedName>
</protein>
<comment type="caution">
    <text evidence="3">The sequence shown here is derived from an EMBL/GenBank/DDBJ whole genome shotgun (WGS) entry which is preliminary data.</text>
</comment>
<evidence type="ECO:0000259" key="2">
    <source>
        <dbReference type="SMART" id="SM00642"/>
    </source>
</evidence>
<dbReference type="SUPFAM" id="SSF51445">
    <property type="entry name" value="(Trans)glycosidases"/>
    <property type="match status" value="1"/>
</dbReference>
<dbReference type="Proteomes" id="UP001596122">
    <property type="component" value="Unassembled WGS sequence"/>
</dbReference>
<dbReference type="EMBL" id="JBHSLD010000009">
    <property type="protein sequence ID" value="MFC5381623.1"/>
    <property type="molecule type" value="Genomic_DNA"/>
</dbReference>
<dbReference type="GO" id="GO:0016787">
    <property type="term" value="F:hydrolase activity"/>
    <property type="evidence" value="ECO:0007669"/>
    <property type="project" value="UniProtKB-KW"/>
</dbReference>
<dbReference type="PANTHER" id="PTHR10357">
    <property type="entry name" value="ALPHA-AMYLASE FAMILY MEMBER"/>
    <property type="match status" value="1"/>
</dbReference>
<evidence type="ECO:0000313" key="4">
    <source>
        <dbReference type="Proteomes" id="UP001596122"/>
    </source>
</evidence>
<proteinExistence type="inferred from homology"/>
<dbReference type="Gene3D" id="3.20.20.80">
    <property type="entry name" value="Glycosidases"/>
    <property type="match status" value="1"/>
</dbReference>
<keyword evidence="3" id="KW-0378">Hydrolase</keyword>
<feature type="domain" description="Glycosyl hydrolase family 13 catalytic" evidence="2">
    <location>
        <begin position="21"/>
        <end position="420"/>
    </location>
</feature>
<keyword evidence="4" id="KW-1185">Reference proteome</keyword>
<accession>A0ABW0GNT5</accession>
<dbReference type="Gene3D" id="3.90.400.10">
    <property type="entry name" value="Oligo-1,6-glucosidase, Domain 2"/>
    <property type="match status" value="1"/>
</dbReference>
<dbReference type="PANTHER" id="PTHR10357:SF179">
    <property type="entry name" value="NEUTRAL AND BASIC AMINO ACID TRANSPORT PROTEIN RBAT"/>
    <property type="match status" value="1"/>
</dbReference>
<reference evidence="4" key="1">
    <citation type="journal article" date="2019" name="Int. J. Syst. Evol. Microbiol.">
        <title>The Global Catalogue of Microorganisms (GCM) 10K type strain sequencing project: providing services to taxonomists for standard genome sequencing and annotation.</title>
        <authorList>
            <consortium name="The Broad Institute Genomics Platform"/>
            <consortium name="The Broad Institute Genome Sequencing Center for Infectious Disease"/>
            <person name="Wu L."/>
            <person name="Ma J."/>
        </authorList>
    </citation>
    <scope>NUCLEOTIDE SEQUENCE [LARGE SCALE GENOMIC DNA]</scope>
    <source>
        <strain evidence="4">CCUG 43114</strain>
    </source>
</reference>
<name>A0ABW0GNT5_9MICO</name>